<gene>
    <name evidence="6" type="ORF">HaLaN_11741</name>
</gene>
<dbReference type="InterPro" id="IPR000212">
    <property type="entry name" value="DNA_helicase_UvrD/REP"/>
</dbReference>
<dbReference type="InterPro" id="IPR027417">
    <property type="entry name" value="P-loop_NTPase"/>
</dbReference>
<keyword evidence="2" id="KW-0378">Hydrolase</keyword>
<evidence type="ECO:0000256" key="1">
    <source>
        <dbReference type="ARBA" id="ARBA00022741"/>
    </source>
</evidence>
<dbReference type="PANTHER" id="PTHR11070:SF2">
    <property type="entry name" value="ATP-DEPENDENT DNA HELICASE SRS2"/>
    <property type="match status" value="1"/>
</dbReference>
<dbReference type="SUPFAM" id="SSF52540">
    <property type="entry name" value="P-loop containing nucleoside triphosphate hydrolases"/>
    <property type="match status" value="1"/>
</dbReference>
<feature type="non-terminal residue" evidence="6">
    <location>
        <position position="111"/>
    </location>
</feature>
<dbReference type="AlphaFoldDB" id="A0A699ZIJ4"/>
<dbReference type="InterPro" id="IPR014016">
    <property type="entry name" value="UvrD-like_ATP-bd"/>
</dbReference>
<dbReference type="GO" id="GO:0003677">
    <property type="term" value="F:DNA binding"/>
    <property type="evidence" value="ECO:0007669"/>
    <property type="project" value="InterPro"/>
</dbReference>
<evidence type="ECO:0000256" key="3">
    <source>
        <dbReference type="ARBA" id="ARBA00022806"/>
    </source>
</evidence>
<comment type="caution">
    <text evidence="6">The sequence shown here is derived from an EMBL/GenBank/DDBJ whole genome shotgun (WGS) entry which is preliminary data.</text>
</comment>
<dbReference type="Proteomes" id="UP000485058">
    <property type="component" value="Unassembled WGS sequence"/>
</dbReference>
<dbReference type="Gene3D" id="3.40.50.300">
    <property type="entry name" value="P-loop containing nucleotide triphosphate hydrolases"/>
    <property type="match status" value="1"/>
</dbReference>
<dbReference type="GO" id="GO:0016787">
    <property type="term" value="F:hydrolase activity"/>
    <property type="evidence" value="ECO:0007669"/>
    <property type="project" value="UniProtKB-KW"/>
</dbReference>
<keyword evidence="7" id="KW-1185">Reference proteome</keyword>
<sequence length="111" mass="12048">MEDRRTRPGSGKTRVMAAKVAWRISQGCAPSNILALTFSRHAAGELKVPLASSIGSTWFERITKEVGAPAAAQVTTCTFHSICCHILRCFVTQLESGPSRDFVILDPDESV</sequence>
<organism evidence="6 7">
    <name type="scientific">Haematococcus lacustris</name>
    <name type="common">Green alga</name>
    <name type="synonym">Haematococcus pluvialis</name>
    <dbReference type="NCBI Taxonomy" id="44745"/>
    <lineage>
        <taxon>Eukaryota</taxon>
        <taxon>Viridiplantae</taxon>
        <taxon>Chlorophyta</taxon>
        <taxon>core chlorophytes</taxon>
        <taxon>Chlorophyceae</taxon>
        <taxon>CS clade</taxon>
        <taxon>Chlamydomonadales</taxon>
        <taxon>Haematococcaceae</taxon>
        <taxon>Haematococcus</taxon>
    </lineage>
</organism>
<dbReference type="Pfam" id="PF00580">
    <property type="entry name" value="UvrD-helicase"/>
    <property type="match status" value="1"/>
</dbReference>
<reference evidence="6 7" key="1">
    <citation type="submission" date="2020-02" db="EMBL/GenBank/DDBJ databases">
        <title>Draft genome sequence of Haematococcus lacustris strain NIES-144.</title>
        <authorList>
            <person name="Morimoto D."/>
            <person name="Nakagawa S."/>
            <person name="Yoshida T."/>
            <person name="Sawayama S."/>
        </authorList>
    </citation>
    <scope>NUCLEOTIDE SEQUENCE [LARGE SCALE GENOMIC DNA]</scope>
    <source>
        <strain evidence="6 7">NIES-144</strain>
    </source>
</reference>
<dbReference type="GO" id="GO:0043138">
    <property type="term" value="F:3'-5' DNA helicase activity"/>
    <property type="evidence" value="ECO:0007669"/>
    <property type="project" value="TreeGrafter"/>
</dbReference>
<dbReference type="PANTHER" id="PTHR11070">
    <property type="entry name" value="UVRD / RECB / PCRA DNA HELICASE FAMILY MEMBER"/>
    <property type="match status" value="1"/>
</dbReference>
<evidence type="ECO:0000259" key="5">
    <source>
        <dbReference type="Pfam" id="PF00580"/>
    </source>
</evidence>
<dbReference type="GO" id="GO:0005524">
    <property type="term" value="F:ATP binding"/>
    <property type="evidence" value="ECO:0007669"/>
    <property type="project" value="UniProtKB-KW"/>
</dbReference>
<accession>A0A699ZIJ4</accession>
<evidence type="ECO:0000256" key="2">
    <source>
        <dbReference type="ARBA" id="ARBA00022801"/>
    </source>
</evidence>
<evidence type="ECO:0000313" key="7">
    <source>
        <dbReference type="Proteomes" id="UP000485058"/>
    </source>
</evidence>
<proteinExistence type="predicted"/>
<dbReference type="GO" id="GO:0005634">
    <property type="term" value="C:nucleus"/>
    <property type="evidence" value="ECO:0007669"/>
    <property type="project" value="TreeGrafter"/>
</dbReference>
<keyword evidence="4" id="KW-0067">ATP-binding</keyword>
<evidence type="ECO:0000313" key="6">
    <source>
        <dbReference type="EMBL" id="GFH15502.1"/>
    </source>
</evidence>
<keyword evidence="3 6" id="KW-0347">Helicase</keyword>
<feature type="domain" description="UvrD-like helicase ATP-binding" evidence="5">
    <location>
        <begin position="8"/>
        <end position="107"/>
    </location>
</feature>
<name>A0A699ZIJ4_HAELA</name>
<keyword evidence="1" id="KW-0547">Nucleotide-binding</keyword>
<evidence type="ECO:0000256" key="4">
    <source>
        <dbReference type="ARBA" id="ARBA00022840"/>
    </source>
</evidence>
<dbReference type="GO" id="GO:0000725">
    <property type="term" value="P:recombinational repair"/>
    <property type="evidence" value="ECO:0007669"/>
    <property type="project" value="TreeGrafter"/>
</dbReference>
<protein>
    <submittedName>
        <fullName evidence="6">DNA helicase</fullName>
    </submittedName>
</protein>
<dbReference type="EMBL" id="BLLF01000859">
    <property type="protein sequence ID" value="GFH15502.1"/>
    <property type="molecule type" value="Genomic_DNA"/>
</dbReference>